<dbReference type="eggNOG" id="ENOG502T6DJ">
    <property type="taxonomic scope" value="Eukaryota"/>
</dbReference>
<evidence type="ECO:0000256" key="1">
    <source>
        <dbReference type="SAM" id="MobiDB-lite"/>
    </source>
</evidence>
<evidence type="ECO:0000313" key="2">
    <source>
        <dbReference type="EMBL" id="SCB65041.1"/>
    </source>
</evidence>
<protein>
    <submittedName>
        <fullName evidence="2">Chromosome 3, complete genome</fullName>
    </submittedName>
</protein>
<dbReference type="EMBL" id="HG970334">
    <property type="protein sequence ID" value="SCB65041.1"/>
    <property type="molecule type" value="Genomic_DNA"/>
</dbReference>
<dbReference type="AlphaFoldDB" id="A0A1C3YKG8"/>
<dbReference type="Proteomes" id="UP000070720">
    <property type="component" value="Chromosome 3"/>
</dbReference>
<dbReference type="InParanoid" id="A0A1C3YKG8"/>
<organism evidence="2 3">
    <name type="scientific">Gibberella zeae (strain ATCC MYA-4620 / CBS 123657 / FGSC 9075 / NRRL 31084 / PH-1)</name>
    <name type="common">Wheat head blight fungus</name>
    <name type="synonym">Fusarium graminearum</name>
    <dbReference type="NCBI Taxonomy" id="229533"/>
    <lineage>
        <taxon>Eukaryota</taxon>
        <taxon>Fungi</taxon>
        <taxon>Dikarya</taxon>
        <taxon>Ascomycota</taxon>
        <taxon>Pezizomycotina</taxon>
        <taxon>Sordariomycetes</taxon>
        <taxon>Hypocreomycetidae</taxon>
        <taxon>Hypocreales</taxon>
        <taxon>Nectriaceae</taxon>
        <taxon>Fusarium</taxon>
    </lineage>
</organism>
<feature type="compositionally biased region" description="Pro residues" evidence="1">
    <location>
        <begin position="155"/>
        <end position="166"/>
    </location>
</feature>
<reference evidence="2 3" key="3">
    <citation type="journal article" date="2015" name="BMC Genomics">
        <title>The completed genome sequence of the pathogenic ascomycete fungus Fusarium graminearum.</title>
        <authorList>
            <person name="King R."/>
            <person name="Urban M."/>
            <person name="Hammond-Kosack M.C."/>
            <person name="Hassani-Pak K."/>
            <person name="Hammond-Kosack K.E."/>
        </authorList>
    </citation>
    <scope>NUCLEOTIDE SEQUENCE [LARGE SCALE GENOMIC DNA]</scope>
    <source>
        <strain evidence="3">ATCC MYA-4620 / CBS 123657 / FGSC 9075 / NRRL 31084 / PH-1</strain>
    </source>
</reference>
<feature type="region of interest" description="Disordered" evidence="1">
    <location>
        <begin position="149"/>
        <end position="180"/>
    </location>
</feature>
<reference evidence="3" key="2">
    <citation type="journal article" date="2010" name="Nature">
        <title>Comparative genomics reveals mobile pathogenicity chromosomes in Fusarium.</title>
        <authorList>
            <person name="Ma L.J."/>
            <person name="van der Does H.C."/>
            <person name="Borkovich K.A."/>
            <person name="Coleman J.J."/>
            <person name="Daboussi M.J."/>
            <person name="Di Pietro A."/>
            <person name="Dufresne M."/>
            <person name="Freitag M."/>
            <person name="Grabherr M."/>
            <person name="Henrissat B."/>
            <person name="Houterman P.M."/>
            <person name="Kang S."/>
            <person name="Shim W.B."/>
            <person name="Woloshuk C."/>
            <person name="Xie X."/>
            <person name="Xu J.R."/>
            <person name="Antoniw J."/>
            <person name="Baker S.E."/>
            <person name="Bluhm B.H."/>
            <person name="Breakspear A."/>
            <person name="Brown D.W."/>
            <person name="Butchko R.A."/>
            <person name="Chapman S."/>
            <person name="Coulson R."/>
            <person name="Coutinho P.M."/>
            <person name="Danchin E.G."/>
            <person name="Diener A."/>
            <person name="Gale L.R."/>
            <person name="Gardiner D.M."/>
            <person name="Goff S."/>
            <person name="Hammond-Kosack K.E."/>
            <person name="Hilburn K."/>
            <person name="Hua-Van A."/>
            <person name="Jonkers W."/>
            <person name="Kazan K."/>
            <person name="Kodira C.D."/>
            <person name="Koehrsen M."/>
            <person name="Kumar L."/>
            <person name="Lee Y.H."/>
            <person name="Li L."/>
            <person name="Manners J.M."/>
            <person name="Miranda-Saavedra D."/>
            <person name="Mukherjee M."/>
            <person name="Park G."/>
            <person name="Park J."/>
            <person name="Park S.Y."/>
            <person name="Proctor R.H."/>
            <person name="Regev A."/>
            <person name="Ruiz-Roldan M.C."/>
            <person name="Sain D."/>
            <person name="Sakthikumar S."/>
            <person name="Sykes S."/>
            <person name="Schwartz D.C."/>
            <person name="Turgeon B.G."/>
            <person name="Wapinski I."/>
            <person name="Yoder O."/>
            <person name="Young S."/>
            <person name="Zeng Q."/>
            <person name="Zhou S."/>
            <person name="Galagan J."/>
            <person name="Cuomo C.A."/>
            <person name="Kistler H.C."/>
            <person name="Rep M."/>
        </authorList>
    </citation>
    <scope>GENOME REANNOTATION</scope>
    <source>
        <strain evidence="3">ATCC MYA-4620 / CBS 123657 / FGSC 9075 / NRRL 31084 / PH-1</strain>
    </source>
</reference>
<evidence type="ECO:0000313" key="3">
    <source>
        <dbReference type="Proteomes" id="UP000070720"/>
    </source>
</evidence>
<proteinExistence type="predicted"/>
<dbReference type="VEuPathDB" id="FungiDB:FGRAMPH1_01G21975"/>
<accession>A0A1C3YKG8</accession>
<keyword evidence="3" id="KW-1185">Reference proteome</keyword>
<gene>
    <name evidence="2" type="ORF">FGRAMPH1_01T21975</name>
</gene>
<feature type="region of interest" description="Disordered" evidence="1">
    <location>
        <begin position="1"/>
        <end position="21"/>
    </location>
</feature>
<reference evidence="3" key="1">
    <citation type="journal article" date="2007" name="Science">
        <title>The Fusarium graminearum genome reveals a link between localized polymorphism and pathogen specialization.</title>
        <authorList>
            <person name="Cuomo C.A."/>
            <person name="Gueldener U."/>
            <person name="Xu J.-R."/>
            <person name="Trail F."/>
            <person name="Turgeon B.G."/>
            <person name="Di Pietro A."/>
            <person name="Walton J.D."/>
            <person name="Ma L.-J."/>
            <person name="Baker S.E."/>
            <person name="Rep M."/>
            <person name="Adam G."/>
            <person name="Antoniw J."/>
            <person name="Baldwin T."/>
            <person name="Calvo S.E."/>
            <person name="Chang Y.-L."/>
            <person name="DeCaprio D."/>
            <person name="Gale L.R."/>
            <person name="Gnerre S."/>
            <person name="Goswami R.S."/>
            <person name="Hammond-Kosack K."/>
            <person name="Harris L.J."/>
            <person name="Hilburn K."/>
            <person name="Kennell J.C."/>
            <person name="Kroken S."/>
            <person name="Magnuson J.K."/>
            <person name="Mannhaupt G."/>
            <person name="Mauceli E.W."/>
            <person name="Mewes H.-W."/>
            <person name="Mitterbauer R."/>
            <person name="Muehlbauer G."/>
            <person name="Muensterkoetter M."/>
            <person name="Nelson D."/>
            <person name="O'Donnell K."/>
            <person name="Ouellet T."/>
            <person name="Qi W."/>
            <person name="Quesneville H."/>
            <person name="Roncero M.I.G."/>
            <person name="Seong K.-Y."/>
            <person name="Tetko I.V."/>
            <person name="Urban M."/>
            <person name="Waalwijk C."/>
            <person name="Ward T.J."/>
            <person name="Yao J."/>
            <person name="Birren B.W."/>
            <person name="Kistler H.C."/>
        </authorList>
    </citation>
    <scope>NUCLEOTIDE SEQUENCE [LARGE SCALE GENOMIC DNA]</scope>
    <source>
        <strain evidence="3">ATCC MYA-4620 / CBS 123657 / FGSC 9075 / NRRL 31084 / PH-1</strain>
    </source>
</reference>
<name>A0A1C3YKG8_GIBZE</name>
<sequence>MSDRSPNEETAGVDTPGVRTPRALSQNLDVDTITQQLSACLQTPQGNPPFIAPVGFDEALSATDHSEPISKAFKQRGFWPWLAYFLVTKNGDKLSYFFECLSALPLDIVSDIAGRVASVPVEPTLVMRLQNTLWTARRGSQRRSQLQQLGIHDFPPAPTSSPLPEPSPRKRPRVQPLHNYDNTTSAIDRRNFHSIVSDIPQTGDANTPYYPARDKPVEWPRIVENTNPWTPDPDSLHNYAYPNASKIPLVFSPELGDMIVRNENFTASIFASFPSNPDRCRLVLDIEAGMVAPLAMKLYDAQVVETGRQRAFRLPSGAILEIMSAVRLTNTKLSRWEELLGSLIGGVRNAQEYVNEVGHGLAMTKCLAMEVPGATNSPARISLVMDPMVLDDVIKKLWPPERSY</sequence>
<dbReference type="STRING" id="229533.A0A1C3YKG8"/>